<keyword evidence="3 4" id="KW-0808">Transferase</keyword>
<dbReference type="OrthoDB" id="5835829at2759"/>
<organism evidence="6 7">
    <name type="scientific">Dorcoceras hygrometricum</name>
    <dbReference type="NCBI Taxonomy" id="472368"/>
    <lineage>
        <taxon>Eukaryota</taxon>
        <taxon>Viridiplantae</taxon>
        <taxon>Streptophyta</taxon>
        <taxon>Embryophyta</taxon>
        <taxon>Tracheophyta</taxon>
        <taxon>Spermatophyta</taxon>
        <taxon>Magnoliopsida</taxon>
        <taxon>eudicotyledons</taxon>
        <taxon>Gunneridae</taxon>
        <taxon>Pentapetalae</taxon>
        <taxon>asterids</taxon>
        <taxon>lamiids</taxon>
        <taxon>Lamiales</taxon>
        <taxon>Gesneriaceae</taxon>
        <taxon>Didymocarpoideae</taxon>
        <taxon>Trichosporeae</taxon>
        <taxon>Loxocarpinae</taxon>
        <taxon>Dorcoceras</taxon>
    </lineage>
</organism>
<evidence type="ECO:0000256" key="1">
    <source>
        <dbReference type="ARBA" id="ARBA00009995"/>
    </source>
</evidence>
<protein>
    <recommendedName>
        <fullName evidence="5">Glycosyltransferase</fullName>
        <ecNumber evidence="5">2.4.1.-</ecNumber>
    </recommendedName>
</protein>
<proteinExistence type="inferred from homology"/>
<comment type="similarity">
    <text evidence="1 4">Belongs to the UDP-glycosyltransferase family.</text>
</comment>
<name>A0A2Z7B1Z3_9LAMI</name>
<keyword evidence="7" id="KW-1185">Reference proteome</keyword>
<accession>A0A2Z7B1Z3</accession>
<dbReference type="AlphaFoldDB" id="A0A2Z7B1Z3"/>
<dbReference type="EC" id="2.4.1.-" evidence="5"/>
<evidence type="ECO:0000313" key="7">
    <source>
        <dbReference type="Proteomes" id="UP000250235"/>
    </source>
</evidence>
<dbReference type="InterPro" id="IPR035595">
    <property type="entry name" value="UDP_glycos_trans_CS"/>
</dbReference>
<dbReference type="SUPFAM" id="SSF53756">
    <property type="entry name" value="UDP-Glycosyltransferase/glycogen phosphorylase"/>
    <property type="match status" value="1"/>
</dbReference>
<dbReference type="Pfam" id="PF00201">
    <property type="entry name" value="UDPGT"/>
    <property type="match status" value="1"/>
</dbReference>
<dbReference type="EMBL" id="KV010331">
    <property type="protein sequence ID" value="KZV27736.1"/>
    <property type="molecule type" value="Genomic_DNA"/>
</dbReference>
<dbReference type="Gene3D" id="3.40.50.2000">
    <property type="entry name" value="Glycogen Phosphorylase B"/>
    <property type="match status" value="2"/>
</dbReference>
<reference evidence="6 7" key="1">
    <citation type="journal article" date="2015" name="Proc. Natl. Acad. Sci. U.S.A.">
        <title>The resurrection genome of Boea hygrometrica: A blueprint for survival of dehydration.</title>
        <authorList>
            <person name="Xiao L."/>
            <person name="Yang G."/>
            <person name="Zhang L."/>
            <person name="Yang X."/>
            <person name="Zhao S."/>
            <person name="Ji Z."/>
            <person name="Zhou Q."/>
            <person name="Hu M."/>
            <person name="Wang Y."/>
            <person name="Chen M."/>
            <person name="Xu Y."/>
            <person name="Jin H."/>
            <person name="Xiao X."/>
            <person name="Hu G."/>
            <person name="Bao F."/>
            <person name="Hu Y."/>
            <person name="Wan P."/>
            <person name="Li L."/>
            <person name="Deng X."/>
            <person name="Kuang T."/>
            <person name="Xiang C."/>
            <person name="Zhu J.K."/>
            <person name="Oliver M.J."/>
            <person name="He Y."/>
        </authorList>
    </citation>
    <scope>NUCLEOTIDE SEQUENCE [LARGE SCALE GENOMIC DNA]</scope>
    <source>
        <strain evidence="7">cv. XS01</strain>
    </source>
</reference>
<evidence type="ECO:0000256" key="2">
    <source>
        <dbReference type="ARBA" id="ARBA00022676"/>
    </source>
</evidence>
<dbReference type="InterPro" id="IPR002213">
    <property type="entry name" value="UDP_glucos_trans"/>
</dbReference>
<dbReference type="Proteomes" id="UP000250235">
    <property type="component" value="Unassembled WGS sequence"/>
</dbReference>
<sequence>MDKSSSNNLHVVLLSSPEAGHVVPILALARRLAELQGVRSTVLLVTTGVPSESIVVSPPRENGLVEIVRLPPVDISSLVNPSTKVATLLYLTMQEAVPLVRSAIAAMDRRPDAFVVVYFGTDSLRVAAELNIPKYVLFTSTAWFLALSLYCPILDEKIKGQYIDKPGQLDIPGCKPVRPEDVVDMMLDRDDQQYREYLRMGKEITALSDGILLNTCGALEAKTLQAFVKNEAMKSVLKSPVYPIGPLTRPWWGALSGANHRASLGIGAEPAEISMGGPAAEERPCQDVFFPDNIKGAEDDYLPRGFSIRTKKIGLLVPTWGQQVEILAHPSIGGFMSHCGWNSALESIVSGVPLIAWPLYAEQKMNASYLAEELQVAVRPEVLPTKKMVGRDEIEKMVRTLMEHKDGQAMRDRANQLRTGALNWIKEGGSSHQLMSQILTDIQTKKSNRHQN</sequence>
<evidence type="ECO:0000256" key="5">
    <source>
        <dbReference type="RuleBase" id="RU362057"/>
    </source>
</evidence>
<evidence type="ECO:0000256" key="4">
    <source>
        <dbReference type="RuleBase" id="RU003718"/>
    </source>
</evidence>
<dbReference type="CDD" id="cd03784">
    <property type="entry name" value="GT1_Gtf-like"/>
    <property type="match status" value="1"/>
</dbReference>
<dbReference type="PANTHER" id="PTHR48046">
    <property type="entry name" value="UDP-GLYCOSYLTRANSFERASE 72E1"/>
    <property type="match status" value="1"/>
</dbReference>
<dbReference type="FunFam" id="3.40.50.2000:FF:000431">
    <property type="entry name" value="UDP-glycosyltransferase 90A1"/>
    <property type="match status" value="1"/>
</dbReference>
<gene>
    <name evidence="6" type="ORF">F511_40695</name>
</gene>
<keyword evidence="2 4" id="KW-0328">Glycosyltransferase</keyword>
<dbReference type="PROSITE" id="PS00375">
    <property type="entry name" value="UDPGT"/>
    <property type="match status" value="1"/>
</dbReference>
<evidence type="ECO:0000256" key="3">
    <source>
        <dbReference type="ARBA" id="ARBA00022679"/>
    </source>
</evidence>
<dbReference type="GO" id="GO:0008194">
    <property type="term" value="F:UDP-glycosyltransferase activity"/>
    <property type="evidence" value="ECO:0007669"/>
    <property type="project" value="InterPro"/>
</dbReference>
<evidence type="ECO:0000313" key="6">
    <source>
        <dbReference type="EMBL" id="KZV27736.1"/>
    </source>
</evidence>
<dbReference type="PANTHER" id="PTHR48046:SF1">
    <property type="entry name" value="GLYCOSYLTRANSFERASE-RELATED"/>
    <property type="match status" value="1"/>
</dbReference>